<proteinExistence type="predicted"/>
<dbReference type="Proteomes" id="UP000249056">
    <property type="component" value="Unassembled WGS sequence"/>
</dbReference>
<feature type="region of interest" description="Disordered" evidence="1">
    <location>
        <begin position="62"/>
        <end position="105"/>
    </location>
</feature>
<dbReference type="EMBL" id="QKRW01000013">
    <property type="protein sequence ID" value="RAL64771.1"/>
    <property type="molecule type" value="Genomic_DNA"/>
</dbReference>
<dbReference type="AlphaFoldDB" id="A0A395IX90"/>
<evidence type="ECO:0000256" key="1">
    <source>
        <dbReference type="SAM" id="MobiDB-lite"/>
    </source>
</evidence>
<evidence type="ECO:0000313" key="2">
    <source>
        <dbReference type="EMBL" id="RAL64771.1"/>
    </source>
</evidence>
<feature type="compositionally biased region" description="Pro residues" evidence="1">
    <location>
        <begin position="138"/>
        <end position="148"/>
    </location>
</feature>
<feature type="region of interest" description="Disordered" evidence="1">
    <location>
        <begin position="129"/>
        <end position="162"/>
    </location>
</feature>
<protein>
    <submittedName>
        <fullName evidence="2">Uncharacterized protein</fullName>
    </submittedName>
</protein>
<evidence type="ECO:0000313" key="3">
    <source>
        <dbReference type="Proteomes" id="UP000249056"/>
    </source>
</evidence>
<accession>A0A395IX90</accession>
<keyword evidence="3" id="KW-1185">Reference proteome</keyword>
<gene>
    <name evidence="2" type="ORF">DID88_001802</name>
</gene>
<name>A0A395IX90_9HELO</name>
<sequence>MTLTFSLQAQQWTPTFLEFFNESEIQSVNSQPSSANHSRRSSRSISGIILDRVAQFENLALKSPQRPITPPDANSTNYFPPAPLESPFNRTIKQEHIPQRFRDDYDTSMEETIKPKSSQRAKNVFDDMRREAEMKAVPTPPESGPYPLPAHLTPHQCQHPIS</sequence>
<comment type="caution">
    <text evidence="2">The sequence shown here is derived from an EMBL/GenBank/DDBJ whole genome shotgun (WGS) entry which is preliminary data.</text>
</comment>
<feature type="compositionally biased region" description="Basic and acidic residues" evidence="1">
    <location>
        <begin position="92"/>
        <end position="105"/>
    </location>
</feature>
<organism evidence="2 3">
    <name type="scientific">Monilinia fructigena</name>
    <dbReference type="NCBI Taxonomy" id="38457"/>
    <lineage>
        <taxon>Eukaryota</taxon>
        <taxon>Fungi</taxon>
        <taxon>Dikarya</taxon>
        <taxon>Ascomycota</taxon>
        <taxon>Pezizomycotina</taxon>
        <taxon>Leotiomycetes</taxon>
        <taxon>Helotiales</taxon>
        <taxon>Sclerotiniaceae</taxon>
        <taxon>Monilinia</taxon>
    </lineage>
</organism>
<reference evidence="2 3" key="1">
    <citation type="submission" date="2018-06" db="EMBL/GenBank/DDBJ databases">
        <title>Genome Sequence of the Brown Rot Fungal Pathogen Monilinia fructigena.</title>
        <authorList>
            <person name="Landi L."/>
            <person name="De Miccolis Angelini R.M."/>
            <person name="Pollastro S."/>
            <person name="Abate D."/>
            <person name="Faretra F."/>
            <person name="Romanazzi G."/>
        </authorList>
    </citation>
    <scope>NUCLEOTIDE SEQUENCE [LARGE SCALE GENOMIC DNA]</scope>
    <source>
        <strain evidence="2 3">Mfrg269</strain>
    </source>
</reference>
<dbReference type="OrthoDB" id="3437960at2759"/>